<accession>A0ABY7FCK7</accession>
<reference evidence="1" key="1">
    <citation type="submission" date="2022-11" db="EMBL/GenBank/DDBJ databases">
        <title>Centuries of genome instability and evolution in soft-shell clam transmissible cancer (bioRxiv).</title>
        <authorList>
            <person name="Hart S.F.M."/>
            <person name="Yonemitsu M.A."/>
            <person name="Giersch R.M."/>
            <person name="Beal B.F."/>
            <person name="Arriagada G."/>
            <person name="Davis B.W."/>
            <person name="Ostrander E.A."/>
            <person name="Goff S.P."/>
            <person name="Metzger M.J."/>
        </authorList>
    </citation>
    <scope>NUCLEOTIDE SEQUENCE</scope>
    <source>
        <strain evidence="1">MELC-2E11</strain>
        <tissue evidence="1">Siphon/mantle</tissue>
    </source>
</reference>
<gene>
    <name evidence="1" type="ORF">MAR_001175</name>
</gene>
<dbReference type="Proteomes" id="UP001164746">
    <property type="component" value="Chromosome 11"/>
</dbReference>
<sequence length="83" mass="9089">MQARCNCSQTIKVVDKDDHEVVEETLEISKHDAKGDTEVLTGIQGHQAEQDLEVLSDTLDVPLALRCLSAKSVACTAELLREP</sequence>
<evidence type="ECO:0000313" key="2">
    <source>
        <dbReference type="Proteomes" id="UP001164746"/>
    </source>
</evidence>
<organism evidence="1 2">
    <name type="scientific">Mya arenaria</name>
    <name type="common">Soft-shell clam</name>
    <dbReference type="NCBI Taxonomy" id="6604"/>
    <lineage>
        <taxon>Eukaryota</taxon>
        <taxon>Metazoa</taxon>
        <taxon>Spiralia</taxon>
        <taxon>Lophotrochozoa</taxon>
        <taxon>Mollusca</taxon>
        <taxon>Bivalvia</taxon>
        <taxon>Autobranchia</taxon>
        <taxon>Heteroconchia</taxon>
        <taxon>Euheterodonta</taxon>
        <taxon>Imparidentia</taxon>
        <taxon>Neoheterodontei</taxon>
        <taxon>Myida</taxon>
        <taxon>Myoidea</taxon>
        <taxon>Myidae</taxon>
        <taxon>Mya</taxon>
    </lineage>
</organism>
<keyword evidence="2" id="KW-1185">Reference proteome</keyword>
<evidence type="ECO:0000313" key="1">
    <source>
        <dbReference type="EMBL" id="WAR19337.1"/>
    </source>
</evidence>
<dbReference type="EMBL" id="CP111022">
    <property type="protein sequence ID" value="WAR19337.1"/>
    <property type="molecule type" value="Genomic_DNA"/>
</dbReference>
<name>A0ABY7FCK7_MYAAR</name>
<protein>
    <submittedName>
        <fullName evidence="1">Uncharacterized protein</fullName>
    </submittedName>
</protein>
<proteinExistence type="predicted"/>